<proteinExistence type="inferred from homology"/>
<dbReference type="PANTHER" id="PTHR14611">
    <property type="entry name" value="TECTONIC FAMILY MEMBER"/>
    <property type="match status" value="1"/>
</dbReference>
<dbReference type="PROSITE" id="PS51381">
    <property type="entry name" value="C2_B9"/>
    <property type="match status" value="1"/>
</dbReference>
<evidence type="ECO:0000256" key="3">
    <source>
        <dbReference type="ARBA" id="ARBA00022490"/>
    </source>
</evidence>
<comment type="subcellular location">
    <subcellularLocation>
        <location evidence="1">Cytoplasm</location>
        <location evidence="1">Cytoskeleton</location>
        <location evidence="1">Cilium basal body</location>
    </subcellularLocation>
</comment>
<dbReference type="Proteomes" id="UP000440578">
    <property type="component" value="Unassembled WGS sequence"/>
</dbReference>
<evidence type="ECO:0000313" key="12">
    <source>
        <dbReference type="EMBL" id="KAF0308439.1"/>
    </source>
</evidence>
<keyword evidence="3" id="KW-0963">Cytoplasm</keyword>
<evidence type="ECO:0000313" key="13">
    <source>
        <dbReference type="Proteomes" id="UP000440578"/>
    </source>
</evidence>
<keyword evidence="7" id="KW-0206">Cytoskeleton</keyword>
<dbReference type="InterPro" id="IPR011677">
    <property type="entry name" value="TCTN1-3_dom"/>
</dbReference>
<evidence type="ECO:0000259" key="11">
    <source>
        <dbReference type="Pfam" id="PF25752"/>
    </source>
</evidence>
<evidence type="ECO:0000256" key="2">
    <source>
        <dbReference type="ARBA" id="ARBA00007633"/>
    </source>
</evidence>
<evidence type="ECO:0000256" key="7">
    <source>
        <dbReference type="ARBA" id="ARBA00023212"/>
    </source>
</evidence>
<feature type="region of interest" description="Disordered" evidence="9">
    <location>
        <begin position="495"/>
        <end position="523"/>
    </location>
</feature>
<evidence type="ECO:0000256" key="1">
    <source>
        <dbReference type="ARBA" id="ARBA00004120"/>
    </source>
</evidence>
<dbReference type="GO" id="GO:0035869">
    <property type="term" value="C:ciliary transition zone"/>
    <property type="evidence" value="ECO:0007669"/>
    <property type="project" value="TreeGrafter"/>
</dbReference>
<evidence type="ECO:0000259" key="10">
    <source>
        <dbReference type="Pfam" id="PF07773"/>
    </source>
</evidence>
<comment type="caution">
    <text evidence="12">The sequence shown here is derived from an EMBL/GenBank/DDBJ whole genome shotgun (WGS) entry which is preliminary data.</text>
</comment>
<comment type="similarity">
    <text evidence="2">Belongs to the tectonic family.</text>
</comment>
<keyword evidence="13" id="KW-1185">Reference proteome</keyword>
<evidence type="ECO:0000256" key="4">
    <source>
        <dbReference type="ARBA" id="ARBA00022729"/>
    </source>
</evidence>
<organism evidence="12 13">
    <name type="scientific">Amphibalanus amphitrite</name>
    <name type="common">Striped barnacle</name>
    <name type="synonym">Balanus amphitrite</name>
    <dbReference type="NCBI Taxonomy" id="1232801"/>
    <lineage>
        <taxon>Eukaryota</taxon>
        <taxon>Metazoa</taxon>
        <taxon>Ecdysozoa</taxon>
        <taxon>Arthropoda</taxon>
        <taxon>Crustacea</taxon>
        <taxon>Multicrustacea</taxon>
        <taxon>Cirripedia</taxon>
        <taxon>Thoracica</taxon>
        <taxon>Thoracicalcarea</taxon>
        <taxon>Balanomorpha</taxon>
        <taxon>Balanoidea</taxon>
        <taxon>Balanidae</taxon>
        <taxon>Amphibalaninae</taxon>
        <taxon>Amphibalanus</taxon>
    </lineage>
</organism>
<keyword evidence="5" id="KW-0970">Cilium biogenesis/degradation</keyword>
<sequence length="723" mass="77671">MVRGKDSSSAEVHFIGQIVSGSGFSDSQLFCRWSIQAGGAWHHVEGLKEGQTHADCPQLGQAAIWCHPVDVHYTIKGITGWPKLVVQVYSLDGFGRFDICGYGFCNLPSSPGAHSIDCVIWRPTGSLRDEFRQQFVGGGPQLRDPQLVYTSLDRYRIQTTAMGTVSECDADCCCDPDCSPEDRRAFSACQKRPSVTPDTRYCVQSDLIYRSNDHQLTPAEGGLLCVVRDNLVGSFRLPRVKPAASSVDFDRLVSRAASSHRYGGWSPPPPPSPVTAVPAVTSDRYRSGDLLWAVGQGPPRRWELQWRGPVSSGVCDALRPVRFLRSAHTDCWVTADAGRLAPLDGRNMYRDLCLLRVPPGETGEDPEPVRCVKPGDESTGEDQDTAVAAVPYLCDMDHLNCTQVSEVRPPRVSGDRLRDALVSALLVVEQRSGRLAAVRALLVLADVPLGSAVRQRRRVEFRRPAAEAPRLRSGNPGYQRRRPLLAAPLAVNVTDDGETRREPAAPGQPLLLPSPGRGGGCSTDRRRWRPLAFGVDASVGCRMEAAAGDCSALQRRLLDTLLSGLPADAAETAVFAFGSGERDGEWVPVVGGRPQLSPETTPSGCRGLVTSLHWRVLVARTGAAQLPQTRVVGVRLQFGRPGPVWAAPESGGRLSVTLHTSVTFQDVTAGGPEPHFARPPRVDLSLPADFFYPFSSGGAGGGSAGGAGNVPALAALVALLLAV</sequence>
<dbReference type="Pfam" id="PF25752">
    <property type="entry name" value="DUF1619_N"/>
    <property type="match status" value="1"/>
</dbReference>
<dbReference type="EMBL" id="VIIS01000485">
    <property type="protein sequence ID" value="KAF0308439.1"/>
    <property type="molecule type" value="Genomic_DNA"/>
</dbReference>
<keyword evidence="6" id="KW-0325">Glycoprotein</keyword>
<feature type="compositionally biased region" description="Low complexity" evidence="9">
    <location>
        <begin position="504"/>
        <end position="515"/>
    </location>
</feature>
<dbReference type="Pfam" id="PF07773">
    <property type="entry name" value="TCTN_DUF1619"/>
    <property type="match status" value="1"/>
</dbReference>
<name>A0A6A4WT64_AMPAM</name>
<accession>A0A6A4WT64</accession>
<feature type="domain" description="Tectonic-1-3" evidence="10">
    <location>
        <begin position="510"/>
        <end position="666"/>
    </location>
</feature>
<dbReference type="InterPro" id="IPR040354">
    <property type="entry name" value="TCTN1-3"/>
</dbReference>
<dbReference type="Pfam" id="PF07162">
    <property type="entry name" value="B9-C2"/>
    <property type="match status" value="1"/>
</dbReference>
<gene>
    <name evidence="12" type="primary">b9d2_1</name>
    <name evidence="12" type="ORF">FJT64_020329</name>
</gene>
<evidence type="ECO:0000256" key="6">
    <source>
        <dbReference type="ARBA" id="ARBA00023180"/>
    </source>
</evidence>
<reference evidence="12 13" key="1">
    <citation type="submission" date="2019-07" db="EMBL/GenBank/DDBJ databases">
        <title>Draft genome assembly of a fouling barnacle, Amphibalanus amphitrite (Darwin, 1854): The first reference genome for Thecostraca.</title>
        <authorList>
            <person name="Kim W."/>
        </authorList>
    </citation>
    <scope>NUCLEOTIDE SEQUENCE [LARGE SCALE GENOMIC DNA]</scope>
    <source>
        <strain evidence="12">SNU_AA5</strain>
        <tissue evidence="12">Soma without cirri and trophi</tissue>
    </source>
</reference>
<evidence type="ECO:0000256" key="5">
    <source>
        <dbReference type="ARBA" id="ARBA00022794"/>
    </source>
</evidence>
<dbReference type="PANTHER" id="PTHR14611:SF2">
    <property type="entry name" value="TECTONIC"/>
    <property type="match status" value="1"/>
</dbReference>
<dbReference type="OrthoDB" id="184109at2759"/>
<dbReference type="InterPro" id="IPR010796">
    <property type="entry name" value="C2_B9-type_dom"/>
</dbReference>
<dbReference type="InterPro" id="IPR057724">
    <property type="entry name" value="TCTN1-3_N"/>
</dbReference>
<keyword evidence="8" id="KW-0966">Cell projection</keyword>
<feature type="domain" description="Tectonic-1-3 N-terminal" evidence="11">
    <location>
        <begin position="166"/>
        <end position="212"/>
    </location>
</feature>
<dbReference type="GO" id="GO:0060271">
    <property type="term" value="P:cilium assembly"/>
    <property type="evidence" value="ECO:0007669"/>
    <property type="project" value="TreeGrafter"/>
</dbReference>
<dbReference type="AlphaFoldDB" id="A0A6A4WT64"/>
<evidence type="ECO:0000256" key="9">
    <source>
        <dbReference type="SAM" id="MobiDB-lite"/>
    </source>
</evidence>
<evidence type="ECO:0000256" key="8">
    <source>
        <dbReference type="ARBA" id="ARBA00023273"/>
    </source>
</evidence>
<protein>
    <submittedName>
        <fullName evidence="12">B9 domain-containing protein 2</fullName>
    </submittedName>
</protein>
<keyword evidence="4" id="KW-0732">Signal</keyword>
<dbReference type="EMBL" id="VIIS01000485">
    <property type="protein sequence ID" value="KAF0308438.1"/>
    <property type="molecule type" value="Genomic_DNA"/>
</dbReference>